<accession>G3HUK0</accession>
<name>G3HUK0_CRIGR</name>
<reference evidence="2" key="1">
    <citation type="journal article" date="2011" name="Nat. Biotechnol.">
        <title>The genomic sequence of the Chinese hamster ovary (CHO)-K1 cell line.</title>
        <authorList>
            <person name="Xu X."/>
            <person name="Nagarajan H."/>
            <person name="Lewis N.E."/>
            <person name="Pan S."/>
            <person name="Cai Z."/>
            <person name="Liu X."/>
            <person name="Chen W."/>
            <person name="Xie M."/>
            <person name="Wang W."/>
            <person name="Hammond S."/>
            <person name="Andersen M.R."/>
            <person name="Neff N."/>
            <person name="Passarelli B."/>
            <person name="Koh W."/>
            <person name="Fan H.C."/>
            <person name="Wang J."/>
            <person name="Gui Y."/>
            <person name="Lee K.H."/>
            <person name="Betenbaugh M.J."/>
            <person name="Quake S.R."/>
            <person name="Famili I."/>
            <person name="Palsson B.O."/>
            <person name="Wang J."/>
        </authorList>
    </citation>
    <scope>NUCLEOTIDE SEQUENCE [LARGE SCALE GENOMIC DNA]</scope>
    <source>
        <strain evidence="2">CHO K1 cell line</strain>
    </source>
</reference>
<dbReference type="Proteomes" id="UP000001075">
    <property type="component" value="Unassembled WGS sequence"/>
</dbReference>
<gene>
    <name evidence="1" type="ORF">I79_014612</name>
</gene>
<evidence type="ECO:0000313" key="1">
    <source>
        <dbReference type="EMBL" id="EGV99438.1"/>
    </source>
</evidence>
<dbReference type="EMBL" id="JH000741">
    <property type="protein sequence ID" value="EGV99438.1"/>
    <property type="molecule type" value="Genomic_DNA"/>
</dbReference>
<dbReference type="AlphaFoldDB" id="G3HUK0"/>
<proteinExistence type="predicted"/>
<dbReference type="InParanoid" id="G3HUK0"/>
<organism evidence="1 2">
    <name type="scientific">Cricetulus griseus</name>
    <name type="common">Chinese hamster</name>
    <name type="synonym">Cricetulus barabensis griseus</name>
    <dbReference type="NCBI Taxonomy" id="10029"/>
    <lineage>
        <taxon>Eukaryota</taxon>
        <taxon>Metazoa</taxon>
        <taxon>Chordata</taxon>
        <taxon>Craniata</taxon>
        <taxon>Vertebrata</taxon>
        <taxon>Euteleostomi</taxon>
        <taxon>Mammalia</taxon>
        <taxon>Eutheria</taxon>
        <taxon>Euarchontoglires</taxon>
        <taxon>Glires</taxon>
        <taxon>Rodentia</taxon>
        <taxon>Myomorpha</taxon>
        <taxon>Muroidea</taxon>
        <taxon>Cricetidae</taxon>
        <taxon>Cricetinae</taxon>
        <taxon>Cricetulus</taxon>
    </lineage>
</organism>
<sequence length="68" mass="7764">MWVAARCPLWAFCHPTPPDPIDVLLVFLEHSKYSRLLEGTSLKRNQNFKISTDLAAPFPDPLTCPHIF</sequence>
<protein>
    <submittedName>
        <fullName evidence="1">Uncharacterized protein</fullName>
    </submittedName>
</protein>
<evidence type="ECO:0000313" key="2">
    <source>
        <dbReference type="Proteomes" id="UP000001075"/>
    </source>
</evidence>